<feature type="region of interest" description="Disordered" evidence="1">
    <location>
        <begin position="1"/>
        <end position="21"/>
    </location>
</feature>
<sequence length="101" mass="10603">MSNVISHDFGRSRREDAGENERQEVKALCIYGEEAGYRVGLVEDAGGPEGSVLKVFVGEIDSHEVEAVAVVPSTPAGRMDADAIGIAICRTLEIIAGTGDA</sequence>
<protein>
    <submittedName>
        <fullName evidence="2">Uncharacterized protein</fullName>
    </submittedName>
</protein>
<accession>A0A6L3SXW8</accession>
<dbReference type="AlphaFoldDB" id="A0A6L3SXW8"/>
<dbReference type="OrthoDB" id="8002947at2"/>
<name>A0A6L3SXW8_9HYPH</name>
<dbReference type="EMBL" id="VZZK01000039">
    <property type="protein sequence ID" value="KAB1074105.1"/>
    <property type="molecule type" value="Genomic_DNA"/>
</dbReference>
<reference evidence="2 3" key="1">
    <citation type="submission" date="2019-09" db="EMBL/GenBank/DDBJ databases">
        <title>YIM 48816 draft genome.</title>
        <authorList>
            <person name="Jiang L."/>
        </authorList>
    </citation>
    <scope>NUCLEOTIDE SEQUENCE [LARGE SCALE GENOMIC DNA]</scope>
    <source>
        <strain evidence="2 3">YIM 48816</strain>
    </source>
</reference>
<keyword evidence="3" id="KW-1185">Reference proteome</keyword>
<dbReference type="Proteomes" id="UP000474159">
    <property type="component" value="Unassembled WGS sequence"/>
</dbReference>
<feature type="compositionally biased region" description="Basic and acidic residues" evidence="1">
    <location>
        <begin position="8"/>
        <end position="21"/>
    </location>
</feature>
<gene>
    <name evidence="2" type="ORF">F6X53_26245</name>
</gene>
<dbReference type="RefSeq" id="WP_151003914.1">
    <property type="nucleotide sequence ID" value="NZ_BPQY01000376.1"/>
</dbReference>
<evidence type="ECO:0000313" key="3">
    <source>
        <dbReference type="Proteomes" id="UP000474159"/>
    </source>
</evidence>
<evidence type="ECO:0000313" key="2">
    <source>
        <dbReference type="EMBL" id="KAB1074105.1"/>
    </source>
</evidence>
<proteinExistence type="predicted"/>
<evidence type="ECO:0000256" key="1">
    <source>
        <dbReference type="SAM" id="MobiDB-lite"/>
    </source>
</evidence>
<organism evidence="2 3">
    <name type="scientific">Methylobacterium soli</name>
    <dbReference type="NCBI Taxonomy" id="553447"/>
    <lineage>
        <taxon>Bacteria</taxon>
        <taxon>Pseudomonadati</taxon>
        <taxon>Pseudomonadota</taxon>
        <taxon>Alphaproteobacteria</taxon>
        <taxon>Hyphomicrobiales</taxon>
        <taxon>Methylobacteriaceae</taxon>
        <taxon>Methylobacterium</taxon>
    </lineage>
</organism>
<comment type="caution">
    <text evidence="2">The sequence shown here is derived from an EMBL/GenBank/DDBJ whole genome shotgun (WGS) entry which is preliminary data.</text>
</comment>